<evidence type="ECO:0000313" key="2">
    <source>
        <dbReference type="EMBL" id="NYS62229.1"/>
    </source>
</evidence>
<proteinExistence type="predicted"/>
<accession>A0A7Z0RW26</accession>
<dbReference type="EMBL" id="JACCDF010000016">
    <property type="protein sequence ID" value="NYS62229.1"/>
    <property type="molecule type" value="Genomic_DNA"/>
</dbReference>
<sequence length="343" mass="38080">MASTDDYDKAANDIRRPGTSQADGVLDTRELIRHATLAASSHNTQPWKFRIQQDSVTILPDFSRRCPVVDPDDSHLFKSLGCAAENLVHAAKAQSFSADVRFDPDEDGVVILLHRDASAHPTDLYRAIPQRQCVKTAYDGKSLEAWELDVLEKAGERKDVRVIMLLSAAQKDAVIDYVARGNIDQLTDRAFRDELVSWIRFNPNEAIRTGDGLSGRVSGQPALPTWLAKWIIKLVLTPKGQAETDATNIKSSAGVAVFVSREDDKAAWVEAGRAYERFALQATALNVRTAFINQPIEVRSLRSNFEQWLNLSGENAQLMVRFGHGGTAPFSLRRPIDDVVLEE</sequence>
<dbReference type="GO" id="GO:0016491">
    <property type="term" value="F:oxidoreductase activity"/>
    <property type="evidence" value="ECO:0007669"/>
    <property type="project" value="InterPro"/>
</dbReference>
<comment type="caution">
    <text evidence="2">The sequence shown here is derived from an EMBL/GenBank/DDBJ whole genome shotgun (WGS) entry which is preliminary data.</text>
</comment>
<organism evidence="2 3">
    <name type="scientific">Vreelandella salicampi</name>
    <dbReference type="NCBI Taxonomy" id="1449798"/>
    <lineage>
        <taxon>Bacteria</taxon>
        <taxon>Pseudomonadati</taxon>
        <taxon>Pseudomonadota</taxon>
        <taxon>Gammaproteobacteria</taxon>
        <taxon>Oceanospirillales</taxon>
        <taxon>Halomonadaceae</taxon>
        <taxon>Vreelandella</taxon>
    </lineage>
</organism>
<dbReference type="Gene3D" id="3.40.109.10">
    <property type="entry name" value="NADH Oxidase"/>
    <property type="match status" value="1"/>
</dbReference>
<dbReference type="RefSeq" id="WP_179931486.1">
    <property type="nucleotide sequence ID" value="NZ_JACCDF010000016.1"/>
</dbReference>
<dbReference type="SUPFAM" id="SSF55469">
    <property type="entry name" value="FMN-dependent nitroreductase-like"/>
    <property type="match status" value="2"/>
</dbReference>
<feature type="region of interest" description="Disordered" evidence="1">
    <location>
        <begin position="1"/>
        <end position="22"/>
    </location>
</feature>
<keyword evidence="3" id="KW-1185">Reference proteome</keyword>
<dbReference type="InterPro" id="IPR000415">
    <property type="entry name" value="Nitroreductase-like"/>
</dbReference>
<evidence type="ECO:0000313" key="3">
    <source>
        <dbReference type="Proteomes" id="UP000586119"/>
    </source>
</evidence>
<dbReference type="NCBIfam" id="NF047509">
    <property type="entry name" value="Rv3131_FMN_oxido"/>
    <property type="match status" value="1"/>
</dbReference>
<dbReference type="AlphaFoldDB" id="A0A7Z0RW26"/>
<protein>
    <submittedName>
        <fullName evidence="2">Nitroreductase family protein</fullName>
    </submittedName>
</protein>
<evidence type="ECO:0000256" key="1">
    <source>
        <dbReference type="SAM" id="MobiDB-lite"/>
    </source>
</evidence>
<gene>
    <name evidence="2" type="ORF">HZS81_15835</name>
</gene>
<reference evidence="2 3" key="1">
    <citation type="journal article" date="2015" name="Int. J. Syst. Evol. Microbiol.">
        <title>Halomonas salicampi sp. nov., a halotolerant and alkalitolerant bacterium isolated from a saltern soil.</title>
        <authorList>
            <person name="Lee J.C."/>
            <person name="Kim Y.S."/>
            <person name="Yun B.S."/>
            <person name="Whang K.S."/>
        </authorList>
    </citation>
    <scope>NUCLEOTIDE SEQUENCE [LARGE SCALE GENOMIC DNA]</scope>
    <source>
        <strain evidence="2 3">BH103</strain>
    </source>
</reference>
<dbReference type="Proteomes" id="UP000586119">
    <property type="component" value="Unassembled WGS sequence"/>
</dbReference>
<feature type="compositionally biased region" description="Basic and acidic residues" evidence="1">
    <location>
        <begin position="1"/>
        <end position="16"/>
    </location>
</feature>
<name>A0A7Z0RW26_9GAMM</name>